<dbReference type="EMBL" id="MTLA01000192">
    <property type="protein sequence ID" value="OOP67459.1"/>
    <property type="molecule type" value="Genomic_DNA"/>
</dbReference>
<dbReference type="Pfam" id="PF14559">
    <property type="entry name" value="TPR_19"/>
    <property type="match status" value="2"/>
</dbReference>
<keyword evidence="1" id="KW-0802">TPR repeat</keyword>
<evidence type="ECO:0000256" key="1">
    <source>
        <dbReference type="PROSITE-ProRule" id="PRU00339"/>
    </source>
</evidence>
<dbReference type="Pfam" id="PF13176">
    <property type="entry name" value="TPR_7"/>
    <property type="match status" value="2"/>
</dbReference>
<gene>
    <name evidence="2" type="ORF">BWZ43_15560</name>
</gene>
<feature type="repeat" description="TPR" evidence="1">
    <location>
        <begin position="377"/>
        <end position="410"/>
    </location>
</feature>
<dbReference type="InterPro" id="IPR011990">
    <property type="entry name" value="TPR-like_helical_dom_sf"/>
</dbReference>
<name>A0A8E2LES0_9BACI</name>
<dbReference type="PANTHER" id="PTHR12558">
    <property type="entry name" value="CELL DIVISION CYCLE 16,23,27"/>
    <property type="match status" value="1"/>
</dbReference>
<dbReference type="SUPFAM" id="SSF48452">
    <property type="entry name" value="TPR-like"/>
    <property type="match status" value="2"/>
</dbReference>
<dbReference type="AlphaFoldDB" id="A0A8E2LES0"/>
<evidence type="ECO:0000313" key="3">
    <source>
        <dbReference type="Proteomes" id="UP000189761"/>
    </source>
</evidence>
<dbReference type="RefSeq" id="WP_058002369.1">
    <property type="nucleotide sequence ID" value="NZ_CP065424.1"/>
</dbReference>
<feature type="repeat" description="TPR" evidence="1">
    <location>
        <begin position="241"/>
        <end position="274"/>
    </location>
</feature>
<comment type="caution">
    <text evidence="2">The sequence shown here is derived from an EMBL/GenBank/DDBJ whole genome shotgun (WGS) entry which is preliminary data.</text>
</comment>
<protein>
    <recommendedName>
        <fullName evidence="4">Tetratricopeptide repeat protein</fullName>
    </recommendedName>
</protein>
<keyword evidence="3" id="KW-1185">Reference proteome</keyword>
<dbReference type="GO" id="GO:0051301">
    <property type="term" value="P:cell division"/>
    <property type="evidence" value="ECO:0007669"/>
    <property type="project" value="TreeGrafter"/>
</dbReference>
<accession>A0A8E2LES0</accession>
<evidence type="ECO:0000313" key="2">
    <source>
        <dbReference type="EMBL" id="OOP67459.1"/>
    </source>
</evidence>
<evidence type="ECO:0008006" key="4">
    <source>
        <dbReference type="Google" id="ProtNLM"/>
    </source>
</evidence>
<dbReference type="Gene3D" id="1.25.40.10">
    <property type="entry name" value="Tetratricopeptide repeat domain"/>
    <property type="match status" value="3"/>
</dbReference>
<proteinExistence type="predicted"/>
<dbReference type="Proteomes" id="UP000189761">
    <property type="component" value="Unassembled WGS sequence"/>
</dbReference>
<dbReference type="Pfam" id="PF13181">
    <property type="entry name" value="TPR_8"/>
    <property type="match status" value="1"/>
</dbReference>
<dbReference type="SMART" id="SM00028">
    <property type="entry name" value="TPR"/>
    <property type="match status" value="8"/>
</dbReference>
<organism evidence="2 3">
    <name type="scientific">Heyndrickxia oleronia</name>
    <dbReference type="NCBI Taxonomy" id="38875"/>
    <lineage>
        <taxon>Bacteria</taxon>
        <taxon>Bacillati</taxon>
        <taxon>Bacillota</taxon>
        <taxon>Bacilli</taxon>
        <taxon>Bacillales</taxon>
        <taxon>Bacillaceae</taxon>
        <taxon>Heyndrickxia</taxon>
    </lineage>
</organism>
<sequence length="423" mass="48749">MNIHENIEKMIQLLENGDMDKAKDLFLKIKNSNNDEEKYLLAEELLQLGFLNEAKELYELLLVSYPNEGELKVSLAEILIEMDKESDAISYLDSIQEDDPDYPRALLILADLYQMQGLVEVSENKLRQAKQLLPDESIIDFALGELYASEGKNNEAIKFYEELLNQGKTLIAGVDINGRLAEVLSSAGKFEEALPFFERAVEENNEINTLFGYALTAYQAGFFKKAIELFIQLREMDPEYHSLYLYLGKCYESEEDLENAMQAVKSGIAVDEFNKELYQFGGKLALKLGDESLAEEYFRQALVLDSGYIDAALTLNKLLLHQQRYEDVLEITLQMEKEGDIDPQLHWDAAISFQALEQYQDALKHYQQAYNDLKNHSEFLAEYGYFLMEEGKRSEAIEIFQTLLHDDPLNEEWISLLERLEDH</sequence>
<dbReference type="Pfam" id="PF13432">
    <property type="entry name" value="TPR_16"/>
    <property type="match status" value="1"/>
</dbReference>
<reference evidence="2 3" key="1">
    <citation type="submission" date="2017-01" db="EMBL/GenBank/DDBJ databases">
        <title>Draft genome sequence of Bacillus oleronius.</title>
        <authorList>
            <person name="Allam M."/>
        </authorList>
    </citation>
    <scope>NUCLEOTIDE SEQUENCE [LARGE SCALE GENOMIC DNA]</scope>
    <source>
        <strain evidence="2 3">DSM 9356</strain>
    </source>
</reference>
<dbReference type="PROSITE" id="PS50005">
    <property type="entry name" value="TPR"/>
    <property type="match status" value="2"/>
</dbReference>
<dbReference type="PANTHER" id="PTHR12558:SF44">
    <property type="entry name" value="TETRATRICOPEPTIDE REPEAT-CONTAINING PROTEIN"/>
    <property type="match status" value="1"/>
</dbReference>
<dbReference type="InterPro" id="IPR019734">
    <property type="entry name" value="TPR_rpt"/>
</dbReference>